<proteinExistence type="predicted"/>
<protein>
    <recommendedName>
        <fullName evidence="2">DUF6594 domain-containing protein</fullName>
    </recommendedName>
</protein>
<evidence type="ECO:0000313" key="4">
    <source>
        <dbReference type="Proteomes" id="UP001412239"/>
    </source>
</evidence>
<name>A0A292Q017_9PEZI</name>
<feature type="region of interest" description="Disordered" evidence="1">
    <location>
        <begin position="1"/>
        <end position="92"/>
    </location>
</feature>
<organism evidence="3 4">
    <name type="scientific">Tuber aestivum</name>
    <name type="common">summer truffle</name>
    <dbReference type="NCBI Taxonomy" id="59557"/>
    <lineage>
        <taxon>Eukaryota</taxon>
        <taxon>Fungi</taxon>
        <taxon>Dikarya</taxon>
        <taxon>Ascomycota</taxon>
        <taxon>Pezizomycotina</taxon>
        <taxon>Pezizomycetes</taxon>
        <taxon>Pezizales</taxon>
        <taxon>Tuberaceae</taxon>
        <taxon>Tuber</taxon>
    </lineage>
</organism>
<feature type="compositionally biased region" description="Acidic residues" evidence="1">
    <location>
        <begin position="195"/>
        <end position="208"/>
    </location>
</feature>
<reference evidence="3" key="1">
    <citation type="submission" date="2015-10" db="EMBL/GenBank/DDBJ databases">
        <authorList>
            <person name="Regsiter A."/>
            <person name="william w."/>
        </authorList>
    </citation>
    <scope>NUCLEOTIDE SEQUENCE</scope>
    <source>
        <strain evidence="3">Montdore</strain>
    </source>
</reference>
<dbReference type="AlphaFoldDB" id="A0A292Q017"/>
<dbReference type="PANTHER" id="PTHR34502">
    <property type="entry name" value="DUF6594 DOMAIN-CONTAINING PROTEIN-RELATED"/>
    <property type="match status" value="1"/>
</dbReference>
<evidence type="ECO:0000259" key="2">
    <source>
        <dbReference type="Pfam" id="PF20237"/>
    </source>
</evidence>
<dbReference type="Pfam" id="PF20237">
    <property type="entry name" value="DUF6594"/>
    <property type="match status" value="1"/>
</dbReference>
<dbReference type="InterPro" id="IPR046529">
    <property type="entry name" value="DUF6594"/>
</dbReference>
<sequence>MASLEDDNTSADQKSQLSPAIPPPKTPPGKSHRRNRSDASSSSPRGKKRRPRAFSISTISASHSSTPSGEHEDPTTPKSTRHPSPHIPVVPYNANVAHPPVYRTPIQYGYYNSGFPTAPPPPLPFPPPLPSPQSIGMSYQRQRVDFEGSYNGPWASGPMKIEGTKMGPKGLNSEYYEQGRQDIPQILISSEDDLEEGEWYSGSEDDQTEDGRREGRDKGKGRAGESGSAPPPDIPQSQTSQNSQKSGRGSPPPSRRTGYPYVAQTLTNHPSLALYRRFSTLNHLVLLHLQDEISELESILVELDTAEYLSNAGLGLRSRRVGSGGGAKRIQVMGAVAWKLREYNTALKNFADVADTLEMAREDEITAYRKWLDSERPLVETEARFLESREDLISLRKTPKPNFLVIPTPTPQPAQSQSPPPPRSQPESHENTLPEEPNEPTVEDTQPTSPEPIPKEPLLPSPTPTLSRTAKIWATLISFGISAVGGWILDRKPEMQVPAALTIGAYVLIMIHHQKGKLGGRE</sequence>
<feature type="compositionally biased region" description="Basic and acidic residues" evidence="1">
    <location>
        <begin position="209"/>
        <end position="223"/>
    </location>
</feature>
<feature type="region of interest" description="Disordered" evidence="1">
    <location>
        <begin position="400"/>
        <end position="464"/>
    </location>
</feature>
<feature type="region of interest" description="Disordered" evidence="1">
    <location>
        <begin position="195"/>
        <end position="260"/>
    </location>
</feature>
<gene>
    <name evidence="3" type="ORF">GSTUAT00003641001</name>
</gene>
<feature type="compositionally biased region" description="Low complexity" evidence="1">
    <location>
        <begin position="55"/>
        <end position="68"/>
    </location>
</feature>
<evidence type="ECO:0000313" key="3">
    <source>
        <dbReference type="EMBL" id="CUS12315.1"/>
    </source>
</evidence>
<evidence type="ECO:0000256" key="1">
    <source>
        <dbReference type="SAM" id="MobiDB-lite"/>
    </source>
</evidence>
<dbReference type="EMBL" id="LN890996">
    <property type="protein sequence ID" value="CUS12315.1"/>
    <property type="molecule type" value="Genomic_DNA"/>
</dbReference>
<feature type="compositionally biased region" description="Pro residues" evidence="1">
    <location>
        <begin position="449"/>
        <end position="463"/>
    </location>
</feature>
<feature type="domain" description="DUF6594" evidence="2">
    <location>
        <begin position="259"/>
        <end position="509"/>
    </location>
</feature>
<keyword evidence="4" id="KW-1185">Reference proteome</keyword>
<accession>A0A292Q017</accession>
<dbReference type="Proteomes" id="UP001412239">
    <property type="component" value="Unassembled WGS sequence"/>
</dbReference>
<feature type="compositionally biased region" description="Polar residues" evidence="1">
    <location>
        <begin position="235"/>
        <end position="247"/>
    </location>
</feature>
<feature type="compositionally biased region" description="Pro residues" evidence="1">
    <location>
        <begin position="408"/>
        <end position="424"/>
    </location>
</feature>